<name>A0A851ITZ8_9PASS</name>
<feature type="compositionally biased region" description="Basic and acidic residues" evidence="1">
    <location>
        <begin position="88"/>
        <end position="113"/>
    </location>
</feature>
<sequence>LSTQNETSDDSLSDVPKTPEDLDSCDEAESAAEVLPSSSKVSVIPHDLFYYPHYNVPISAVLNAYLEPCIEGYDTRNEKASSETVTDVLHDKNLPEQDHKEDAPEPDLEKKLDTPPSEPDLENKLDTPPSETDTENSEEETTKTSSHVNSSDEKEVPLLVEELEIEDGNKATNHEDSTIPQYAEV</sequence>
<reference evidence="2" key="1">
    <citation type="submission" date="2019-09" db="EMBL/GenBank/DDBJ databases">
        <title>Bird 10,000 Genomes (B10K) Project - Family phase.</title>
        <authorList>
            <person name="Zhang G."/>
        </authorList>
    </citation>
    <scope>NUCLEOTIDE SEQUENCE</scope>
    <source>
        <strain evidence="2">B10K-DU-001-63</strain>
        <tissue evidence="2">Muscle</tissue>
    </source>
</reference>
<feature type="region of interest" description="Disordered" evidence="1">
    <location>
        <begin position="1"/>
        <end position="39"/>
    </location>
</feature>
<keyword evidence="3" id="KW-1185">Reference proteome</keyword>
<feature type="compositionally biased region" description="Acidic residues" evidence="1">
    <location>
        <begin position="21"/>
        <end position="30"/>
    </location>
</feature>
<evidence type="ECO:0000256" key="1">
    <source>
        <dbReference type="SAM" id="MobiDB-lite"/>
    </source>
</evidence>
<feature type="non-terminal residue" evidence="2">
    <location>
        <position position="185"/>
    </location>
</feature>
<dbReference type="Proteomes" id="UP000660704">
    <property type="component" value="Unassembled WGS sequence"/>
</dbReference>
<accession>A0A851ITZ8</accession>
<protein>
    <submittedName>
        <fullName evidence="2">CLMN protein</fullName>
    </submittedName>
</protein>
<feature type="region of interest" description="Disordered" evidence="1">
    <location>
        <begin position="81"/>
        <end position="185"/>
    </location>
</feature>
<feature type="compositionally biased region" description="Basic and acidic residues" evidence="1">
    <location>
        <begin position="167"/>
        <end position="177"/>
    </location>
</feature>
<comment type="caution">
    <text evidence="2">The sequence shown here is derived from an EMBL/GenBank/DDBJ whole genome shotgun (WGS) entry which is preliminary data.</text>
</comment>
<gene>
    <name evidence="2" type="primary">Clmn</name>
    <name evidence="2" type="ORF">DONATR_R02434</name>
</gene>
<dbReference type="AlphaFoldDB" id="A0A851ITZ8"/>
<dbReference type="EMBL" id="WBMY01000522">
    <property type="protein sequence ID" value="NXB69664.1"/>
    <property type="molecule type" value="Genomic_DNA"/>
</dbReference>
<organism evidence="2 3">
    <name type="scientific">Donacobius atricapilla</name>
    <dbReference type="NCBI Taxonomy" id="237420"/>
    <lineage>
        <taxon>Eukaryota</taxon>
        <taxon>Metazoa</taxon>
        <taxon>Chordata</taxon>
        <taxon>Craniata</taxon>
        <taxon>Vertebrata</taxon>
        <taxon>Euteleostomi</taxon>
        <taxon>Archelosauria</taxon>
        <taxon>Archosauria</taxon>
        <taxon>Dinosauria</taxon>
        <taxon>Saurischia</taxon>
        <taxon>Theropoda</taxon>
        <taxon>Coelurosauria</taxon>
        <taxon>Aves</taxon>
        <taxon>Neognathae</taxon>
        <taxon>Neoaves</taxon>
        <taxon>Telluraves</taxon>
        <taxon>Australaves</taxon>
        <taxon>Passeriformes</taxon>
        <taxon>Mimidae</taxon>
        <taxon>Donacobius</taxon>
    </lineage>
</organism>
<feature type="non-terminal residue" evidence="2">
    <location>
        <position position="1"/>
    </location>
</feature>
<evidence type="ECO:0000313" key="2">
    <source>
        <dbReference type="EMBL" id="NXB69664.1"/>
    </source>
</evidence>
<proteinExistence type="predicted"/>
<evidence type="ECO:0000313" key="3">
    <source>
        <dbReference type="Proteomes" id="UP000660704"/>
    </source>
</evidence>